<dbReference type="Proteomes" id="UP000534286">
    <property type="component" value="Unassembled WGS sequence"/>
</dbReference>
<dbReference type="AlphaFoldDB" id="A0A7W7RQ30"/>
<name>A0A7W7RQ30_9ACTN</name>
<accession>A0A7W7RQ30</accession>
<dbReference type="GO" id="GO:0016627">
    <property type="term" value="F:oxidoreductase activity, acting on the CH-CH group of donors"/>
    <property type="evidence" value="ECO:0007669"/>
    <property type="project" value="InterPro"/>
</dbReference>
<dbReference type="EMBL" id="JACHJU010000001">
    <property type="protein sequence ID" value="MBB4936107.1"/>
    <property type="molecule type" value="Genomic_DNA"/>
</dbReference>
<evidence type="ECO:0000313" key="1">
    <source>
        <dbReference type="EMBL" id="MBB4936107.1"/>
    </source>
</evidence>
<dbReference type="RefSeq" id="WP_246465900.1">
    <property type="nucleotide sequence ID" value="NZ_BAABEK010000002.1"/>
</dbReference>
<organism evidence="1 2">
    <name type="scientific">Streptosporangium album</name>
    <dbReference type="NCBI Taxonomy" id="47479"/>
    <lineage>
        <taxon>Bacteria</taxon>
        <taxon>Bacillati</taxon>
        <taxon>Actinomycetota</taxon>
        <taxon>Actinomycetes</taxon>
        <taxon>Streptosporangiales</taxon>
        <taxon>Streptosporangiaceae</taxon>
        <taxon>Streptosporangium</taxon>
    </lineage>
</organism>
<proteinExistence type="predicted"/>
<gene>
    <name evidence="1" type="ORF">FHR32_000412</name>
</gene>
<keyword evidence="2" id="KW-1185">Reference proteome</keyword>
<reference evidence="1 2" key="1">
    <citation type="submission" date="2020-08" db="EMBL/GenBank/DDBJ databases">
        <title>Sequencing the genomes of 1000 actinobacteria strains.</title>
        <authorList>
            <person name="Klenk H.-P."/>
        </authorList>
    </citation>
    <scope>NUCLEOTIDE SEQUENCE [LARGE SCALE GENOMIC DNA]</scope>
    <source>
        <strain evidence="1 2">DSM 43023</strain>
    </source>
</reference>
<comment type="caution">
    <text evidence="1">The sequence shown here is derived from an EMBL/GenBank/DDBJ whole genome shotgun (WGS) entry which is preliminary data.</text>
</comment>
<evidence type="ECO:0000313" key="2">
    <source>
        <dbReference type="Proteomes" id="UP000534286"/>
    </source>
</evidence>
<dbReference type="SUPFAM" id="SSF47203">
    <property type="entry name" value="Acyl-CoA dehydrogenase C-terminal domain-like"/>
    <property type="match status" value="1"/>
</dbReference>
<sequence length="53" mass="6262">MKYRRRDKDRMRGGTGFAWGHDAHLYYKRAKADEVLLGPPRIHRARLADPLEL</sequence>
<protein>
    <submittedName>
        <fullName evidence="1">Alkylation response protein AidB-like acyl-CoA dehydrogenase</fullName>
    </submittedName>
</protein>
<dbReference type="InterPro" id="IPR036250">
    <property type="entry name" value="AcylCo_DH-like_C"/>
</dbReference>